<evidence type="ECO:0000256" key="8">
    <source>
        <dbReference type="ARBA" id="ARBA00022741"/>
    </source>
</evidence>
<dbReference type="InterPro" id="IPR015865">
    <property type="entry name" value="Riboflavin_kinase_bac/euk"/>
</dbReference>
<evidence type="ECO:0000256" key="1">
    <source>
        <dbReference type="ARBA" id="ARBA00002121"/>
    </source>
</evidence>
<keyword evidence="10 15" id="KW-0274">FAD</keyword>
<evidence type="ECO:0000256" key="4">
    <source>
        <dbReference type="ARBA" id="ARBA00022630"/>
    </source>
</evidence>
<evidence type="ECO:0000256" key="6">
    <source>
        <dbReference type="ARBA" id="ARBA00022679"/>
    </source>
</evidence>
<dbReference type="SMART" id="SM00904">
    <property type="entry name" value="Flavokinase"/>
    <property type="match status" value="1"/>
</dbReference>
<keyword evidence="5 15" id="KW-0288">FMN</keyword>
<dbReference type="NCBIfam" id="NF004163">
    <property type="entry name" value="PRK05627.1-6"/>
    <property type="match status" value="1"/>
</dbReference>
<evidence type="ECO:0000313" key="17">
    <source>
        <dbReference type="EMBL" id="QJQ05187.1"/>
    </source>
</evidence>
<dbReference type="GO" id="GO:0008531">
    <property type="term" value="F:riboflavin kinase activity"/>
    <property type="evidence" value="ECO:0007669"/>
    <property type="project" value="UniProtKB-UniRule"/>
</dbReference>
<keyword evidence="18" id="KW-1185">Reference proteome</keyword>
<dbReference type="Pfam" id="PF06574">
    <property type="entry name" value="FAD_syn"/>
    <property type="match status" value="1"/>
</dbReference>
<accession>A0A6M4A3P3</accession>
<dbReference type="SUPFAM" id="SSF82114">
    <property type="entry name" value="Riboflavin kinase-like"/>
    <property type="match status" value="1"/>
</dbReference>
<evidence type="ECO:0000256" key="15">
    <source>
        <dbReference type="PIRNR" id="PIRNR004491"/>
    </source>
</evidence>
<evidence type="ECO:0000256" key="5">
    <source>
        <dbReference type="ARBA" id="ARBA00022643"/>
    </source>
</evidence>
<name>A0A6M4A3P3_9BURK</name>
<comment type="pathway">
    <text evidence="2 15">Cofactor biosynthesis; FAD biosynthesis; FAD from FMN: step 1/1.</text>
</comment>
<dbReference type="InterPro" id="IPR023468">
    <property type="entry name" value="Riboflavin_kinase"/>
</dbReference>
<dbReference type="GO" id="GO:0005524">
    <property type="term" value="F:ATP binding"/>
    <property type="evidence" value="ECO:0007669"/>
    <property type="project" value="UniProtKB-UniRule"/>
</dbReference>
<dbReference type="InterPro" id="IPR002606">
    <property type="entry name" value="Riboflavin_kinase_bac"/>
</dbReference>
<evidence type="ECO:0000259" key="16">
    <source>
        <dbReference type="SMART" id="SM00904"/>
    </source>
</evidence>
<evidence type="ECO:0000256" key="7">
    <source>
        <dbReference type="ARBA" id="ARBA00022695"/>
    </source>
</evidence>
<comment type="pathway">
    <text evidence="3 15">Cofactor biosynthesis; FMN biosynthesis; FMN from riboflavin (ATP route): step 1/1.</text>
</comment>
<dbReference type="UniPathway" id="UPA00277">
    <property type="reaction ID" value="UER00407"/>
</dbReference>
<dbReference type="PIRSF" id="PIRSF004491">
    <property type="entry name" value="FAD_Synth"/>
    <property type="match status" value="1"/>
</dbReference>
<dbReference type="CDD" id="cd02064">
    <property type="entry name" value="FAD_synthetase_N"/>
    <property type="match status" value="1"/>
</dbReference>
<keyword evidence="9 15" id="KW-0418">Kinase</keyword>
<dbReference type="InterPro" id="IPR023465">
    <property type="entry name" value="Riboflavin_kinase_dom_sf"/>
</dbReference>
<evidence type="ECO:0000256" key="9">
    <source>
        <dbReference type="ARBA" id="ARBA00022777"/>
    </source>
</evidence>
<dbReference type="Pfam" id="PF01687">
    <property type="entry name" value="Flavokinase"/>
    <property type="match status" value="1"/>
</dbReference>
<gene>
    <name evidence="17" type="ORF">EJG51_004190</name>
</gene>
<keyword evidence="4 15" id="KW-0285">Flavoprotein</keyword>
<dbReference type="GO" id="GO:0009398">
    <property type="term" value="P:FMN biosynthetic process"/>
    <property type="evidence" value="ECO:0007669"/>
    <property type="project" value="UniProtKB-UniRule"/>
</dbReference>
<dbReference type="PANTHER" id="PTHR22749:SF6">
    <property type="entry name" value="RIBOFLAVIN KINASE"/>
    <property type="match status" value="1"/>
</dbReference>
<dbReference type="AlphaFoldDB" id="A0A6M4A3P3"/>
<dbReference type="EC" id="2.7.1.26" evidence="15"/>
<sequence>MKVFRGLPNAAARAPCALAIGNFDGVHLGHQALLSRLRAAATRLDLDAAVMTFEPHPRAFFADLLGDPSRAPRRIANLRDNLASLDAAGVDRVIVEHFNAHFASLSPQEFIENVLVEGLHVKWILVGEDFRYGAKRAGDISMLIEAGKQYGFEVETLAAVNDKGSRISSSAVRAALAAGDFNEAQSLLGRPYYISGHVIHGQKLGRTLGFPTLNLRIAHHHPALQGIFVVQVHGLAEHPLPGVASLGVRPTVDDSGRVLLETHVFGYSGNAYGKVAQIEFLQKLRDEEKYIDLPTLTAAIERDAQQAKAYFRARDNSAAPDTSVGTTTGRI</sequence>
<dbReference type="KEGG" id="upi:EJG51_004190"/>
<organism evidence="17 18">
    <name type="scientific">Undibacterium piscinae</name>
    <dbReference type="NCBI Taxonomy" id="2495591"/>
    <lineage>
        <taxon>Bacteria</taxon>
        <taxon>Pseudomonadati</taxon>
        <taxon>Pseudomonadota</taxon>
        <taxon>Betaproteobacteria</taxon>
        <taxon>Burkholderiales</taxon>
        <taxon>Oxalobacteraceae</taxon>
        <taxon>Undibacterium</taxon>
    </lineage>
</organism>
<comment type="function">
    <text evidence="1">Catalyzes the phosphorylation of riboflavin to FMN followed by the adenylation of FMN to FAD.</text>
</comment>
<comment type="catalytic activity">
    <reaction evidence="14 15">
        <text>FMN + ATP + H(+) = FAD + diphosphate</text>
        <dbReference type="Rhea" id="RHEA:17237"/>
        <dbReference type="ChEBI" id="CHEBI:15378"/>
        <dbReference type="ChEBI" id="CHEBI:30616"/>
        <dbReference type="ChEBI" id="CHEBI:33019"/>
        <dbReference type="ChEBI" id="CHEBI:57692"/>
        <dbReference type="ChEBI" id="CHEBI:58210"/>
        <dbReference type="EC" id="2.7.7.2"/>
    </reaction>
</comment>
<dbReference type="GO" id="GO:0006747">
    <property type="term" value="P:FAD biosynthetic process"/>
    <property type="evidence" value="ECO:0007669"/>
    <property type="project" value="UniProtKB-UniRule"/>
</dbReference>
<protein>
    <recommendedName>
        <fullName evidence="15">Riboflavin biosynthesis protein</fullName>
    </recommendedName>
    <domain>
        <recommendedName>
            <fullName evidence="15">Riboflavin kinase</fullName>
            <ecNumber evidence="15">2.7.1.26</ecNumber>
        </recommendedName>
        <alternativeName>
            <fullName evidence="15">Flavokinase</fullName>
        </alternativeName>
    </domain>
    <domain>
        <recommendedName>
            <fullName evidence="15">FMN adenylyltransferase</fullName>
            <ecNumber evidence="15">2.7.7.2</ecNumber>
        </recommendedName>
        <alternativeName>
            <fullName evidence="15">FAD pyrophosphorylase</fullName>
        </alternativeName>
        <alternativeName>
            <fullName evidence="15">FAD synthase</fullName>
        </alternativeName>
    </domain>
</protein>
<comment type="similarity">
    <text evidence="15">Belongs to the ribF family.</text>
</comment>
<keyword evidence="6 15" id="KW-0808">Transferase</keyword>
<dbReference type="NCBIfam" id="TIGR00083">
    <property type="entry name" value="ribF"/>
    <property type="match status" value="1"/>
</dbReference>
<evidence type="ECO:0000256" key="13">
    <source>
        <dbReference type="ARBA" id="ARBA00047880"/>
    </source>
</evidence>
<feature type="domain" description="Riboflavin kinase" evidence="16">
    <location>
        <begin position="187"/>
        <end position="312"/>
    </location>
</feature>
<dbReference type="Gene3D" id="2.40.30.30">
    <property type="entry name" value="Riboflavin kinase-like"/>
    <property type="match status" value="1"/>
</dbReference>
<dbReference type="NCBIfam" id="NF004160">
    <property type="entry name" value="PRK05627.1-3"/>
    <property type="match status" value="1"/>
</dbReference>
<keyword evidence="8 15" id="KW-0547">Nucleotide-binding</keyword>
<dbReference type="GO" id="GO:0003919">
    <property type="term" value="F:FMN adenylyltransferase activity"/>
    <property type="evidence" value="ECO:0007669"/>
    <property type="project" value="UniProtKB-UniRule"/>
</dbReference>
<dbReference type="EC" id="2.7.7.2" evidence="15"/>
<dbReference type="OrthoDB" id="9803667at2"/>
<evidence type="ECO:0000256" key="11">
    <source>
        <dbReference type="ARBA" id="ARBA00022840"/>
    </source>
</evidence>
<proteinExistence type="inferred from homology"/>
<evidence type="ECO:0000256" key="3">
    <source>
        <dbReference type="ARBA" id="ARBA00005201"/>
    </source>
</evidence>
<evidence type="ECO:0000313" key="18">
    <source>
        <dbReference type="Proteomes" id="UP000274350"/>
    </source>
</evidence>
<dbReference type="FunFam" id="3.40.50.620:FF:000021">
    <property type="entry name" value="Riboflavin biosynthesis protein"/>
    <property type="match status" value="1"/>
</dbReference>
<dbReference type="SUPFAM" id="SSF52374">
    <property type="entry name" value="Nucleotidylyl transferase"/>
    <property type="match status" value="1"/>
</dbReference>
<dbReference type="GO" id="GO:0009231">
    <property type="term" value="P:riboflavin biosynthetic process"/>
    <property type="evidence" value="ECO:0007669"/>
    <property type="project" value="InterPro"/>
</dbReference>
<evidence type="ECO:0000256" key="14">
    <source>
        <dbReference type="ARBA" id="ARBA00049494"/>
    </source>
</evidence>
<dbReference type="InterPro" id="IPR015864">
    <property type="entry name" value="FAD_synthase"/>
</dbReference>
<dbReference type="UniPathway" id="UPA00276">
    <property type="reaction ID" value="UER00406"/>
</dbReference>
<comment type="catalytic activity">
    <reaction evidence="13 15">
        <text>riboflavin + ATP = FMN + ADP + H(+)</text>
        <dbReference type="Rhea" id="RHEA:14357"/>
        <dbReference type="ChEBI" id="CHEBI:15378"/>
        <dbReference type="ChEBI" id="CHEBI:30616"/>
        <dbReference type="ChEBI" id="CHEBI:57986"/>
        <dbReference type="ChEBI" id="CHEBI:58210"/>
        <dbReference type="ChEBI" id="CHEBI:456216"/>
        <dbReference type="EC" id="2.7.1.26"/>
    </reaction>
</comment>
<evidence type="ECO:0000256" key="10">
    <source>
        <dbReference type="ARBA" id="ARBA00022827"/>
    </source>
</evidence>
<reference evidence="17 18" key="1">
    <citation type="journal article" date="2019" name="Int. J. Syst. Evol. Microbiol.">
        <title>Undibacterium piscinae sp. nov., isolated from Korean shiner intestine.</title>
        <authorList>
            <person name="Lee S.Y."/>
            <person name="Kang W."/>
            <person name="Kim P.S."/>
            <person name="Kim H.S."/>
            <person name="Sung H."/>
            <person name="Shin N.R."/>
            <person name="Whon T.W."/>
            <person name="Yun J.H."/>
            <person name="Lee J.Y."/>
            <person name="Lee J.Y."/>
            <person name="Jung M.J."/>
            <person name="Jeong Y.S."/>
            <person name="Tak E.J."/>
            <person name="Han J.E."/>
            <person name="Hyun D.W."/>
            <person name="Kang M.S."/>
            <person name="Lee K.E."/>
            <person name="Lee B.H."/>
            <person name="Bae J.W."/>
        </authorList>
    </citation>
    <scope>NUCLEOTIDE SEQUENCE [LARGE SCALE GENOMIC DNA]</scope>
    <source>
        <strain evidence="17 18">S11R28</strain>
    </source>
</reference>
<evidence type="ECO:0000256" key="2">
    <source>
        <dbReference type="ARBA" id="ARBA00004726"/>
    </source>
</evidence>
<dbReference type="InterPro" id="IPR014729">
    <property type="entry name" value="Rossmann-like_a/b/a_fold"/>
</dbReference>
<keyword evidence="11 15" id="KW-0067">ATP-binding</keyword>
<keyword evidence="12" id="KW-0511">Multifunctional enzyme</keyword>
<dbReference type="NCBIfam" id="NF004159">
    <property type="entry name" value="PRK05627.1-2"/>
    <property type="match status" value="1"/>
</dbReference>
<keyword evidence="7 15" id="KW-0548">Nucleotidyltransferase</keyword>
<dbReference type="Proteomes" id="UP000274350">
    <property type="component" value="Chromosome"/>
</dbReference>
<dbReference type="PANTHER" id="PTHR22749">
    <property type="entry name" value="RIBOFLAVIN KINASE/FMN ADENYLYLTRANSFERASE"/>
    <property type="match status" value="1"/>
</dbReference>
<dbReference type="Gene3D" id="3.40.50.620">
    <property type="entry name" value="HUPs"/>
    <property type="match status" value="1"/>
</dbReference>
<dbReference type="EMBL" id="CP051152">
    <property type="protein sequence ID" value="QJQ05187.1"/>
    <property type="molecule type" value="Genomic_DNA"/>
</dbReference>
<evidence type="ECO:0000256" key="12">
    <source>
        <dbReference type="ARBA" id="ARBA00023268"/>
    </source>
</evidence>